<protein>
    <submittedName>
        <fullName evidence="3">Glycosyltransferase</fullName>
    </submittedName>
</protein>
<evidence type="ECO:0000259" key="2">
    <source>
        <dbReference type="Pfam" id="PF13579"/>
    </source>
</evidence>
<dbReference type="SUPFAM" id="SSF53756">
    <property type="entry name" value="UDP-Glycosyltransferase/glycogen phosphorylase"/>
    <property type="match status" value="1"/>
</dbReference>
<dbReference type="CDD" id="cd03794">
    <property type="entry name" value="GT4_WbuB-like"/>
    <property type="match status" value="1"/>
</dbReference>
<gene>
    <name evidence="3" type="ORF">GNQ48_13970</name>
</gene>
<evidence type="ECO:0000256" key="1">
    <source>
        <dbReference type="ARBA" id="ARBA00022679"/>
    </source>
</evidence>
<dbReference type="RefSeq" id="WP_023100915.1">
    <property type="nucleotide sequence ID" value="NZ_BBQK01000005.1"/>
</dbReference>
<feature type="domain" description="Glycosyltransferase subfamily 4-like N-terminal" evidence="2">
    <location>
        <begin position="25"/>
        <end position="191"/>
    </location>
</feature>
<dbReference type="PANTHER" id="PTHR46401:SF2">
    <property type="entry name" value="GLYCOSYLTRANSFERASE WBBK-RELATED"/>
    <property type="match status" value="1"/>
</dbReference>
<dbReference type="Proteomes" id="UP000433532">
    <property type="component" value="Unassembled WGS sequence"/>
</dbReference>
<evidence type="ECO:0000313" key="4">
    <source>
        <dbReference type="Proteomes" id="UP000433532"/>
    </source>
</evidence>
<dbReference type="Pfam" id="PF13692">
    <property type="entry name" value="Glyco_trans_1_4"/>
    <property type="match status" value="1"/>
</dbReference>
<organism evidence="3 4">
    <name type="scientific">Pseudomonas aeruginosa</name>
    <dbReference type="NCBI Taxonomy" id="287"/>
    <lineage>
        <taxon>Bacteria</taxon>
        <taxon>Pseudomonadati</taxon>
        <taxon>Pseudomonadota</taxon>
        <taxon>Gammaproteobacteria</taxon>
        <taxon>Pseudomonadales</taxon>
        <taxon>Pseudomonadaceae</taxon>
        <taxon>Pseudomonas</taxon>
    </lineage>
</organism>
<proteinExistence type="predicted"/>
<dbReference type="PANTHER" id="PTHR46401">
    <property type="entry name" value="GLYCOSYLTRANSFERASE WBBK-RELATED"/>
    <property type="match status" value="1"/>
</dbReference>
<comment type="caution">
    <text evidence="3">The sequence shown here is derived from an EMBL/GenBank/DDBJ whole genome shotgun (WGS) entry which is preliminary data.</text>
</comment>
<dbReference type="Gene3D" id="3.40.50.2000">
    <property type="entry name" value="Glycogen Phosphorylase B"/>
    <property type="match status" value="2"/>
</dbReference>
<name>A0A509JNI4_PSEAI</name>
<dbReference type="GO" id="GO:0009103">
    <property type="term" value="P:lipopolysaccharide biosynthetic process"/>
    <property type="evidence" value="ECO:0007669"/>
    <property type="project" value="TreeGrafter"/>
</dbReference>
<accession>A0A509JNI4</accession>
<dbReference type="AlphaFoldDB" id="A0A509JNI4"/>
<dbReference type="SMR" id="A0A509JNI4"/>
<sequence>MARIFVVSEYVGANQNSTGYYWEKIIGKMQREFGGLTVIFPLTAGETPPVVSPSVDQECFKFPRSNKNRLLSRGLAQIFQAFLFSVKLTSRARRGDVVLSGTNPALLLMTFPLLRYALGFKWVLLVHDVFPENLVPAGVLKKDSIAYRLLRRLFSFIYSSADRLVVIGRDMEALMKEKVNDPRSLVFISNWACEKEVFPVPREDAPFINIPEWKGKRVFQFFGNVGRLQGIENILSAIQLVKNEKAAFAFIGDGALVDSVKKHALEDQCARLRYFGRLPLAEKNFGLAACDVALVTLEEGMFGLGVPSKAYFSMAADKPILAVMEKGAEISRIIDETGIGWNCPPNDPVALARLIDEICELDLSSLGGVPRSVLQQNYSEYISLEKFAACVRPLLSESKI</sequence>
<evidence type="ECO:0000313" key="3">
    <source>
        <dbReference type="EMBL" id="MUI36122.1"/>
    </source>
</evidence>
<dbReference type="InterPro" id="IPR028098">
    <property type="entry name" value="Glyco_trans_4-like_N"/>
</dbReference>
<dbReference type="GO" id="GO:0016757">
    <property type="term" value="F:glycosyltransferase activity"/>
    <property type="evidence" value="ECO:0007669"/>
    <property type="project" value="UniProtKB-ARBA"/>
</dbReference>
<dbReference type="EMBL" id="WOAD01000010">
    <property type="protein sequence ID" value="MUI36122.1"/>
    <property type="molecule type" value="Genomic_DNA"/>
</dbReference>
<reference evidence="3 4" key="1">
    <citation type="submission" date="2019-11" db="EMBL/GenBank/DDBJ databases">
        <title>Genomes of ocular Pseudomonas aeruginosa isolates.</title>
        <authorList>
            <person name="Khan M."/>
            <person name="Rice S.A."/>
            <person name="Willcox M.D.P."/>
            <person name="Stapleton F."/>
        </authorList>
    </citation>
    <scope>NUCLEOTIDE SEQUENCE [LARGE SCALE GENOMIC DNA]</scope>
    <source>
        <strain evidence="3 4">PA221</strain>
    </source>
</reference>
<dbReference type="Pfam" id="PF13579">
    <property type="entry name" value="Glyco_trans_4_4"/>
    <property type="match status" value="1"/>
</dbReference>
<keyword evidence="1 3" id="KW-0808">Transferase</keyword>